<evidence type="ECO:0000313" key="10">
    <source>
        <dbReference type="Proteomes" id="UP001431209"/>
    </source>
</evidence>
<keyword evidence="10" id="KW-1185">Reference proteome</keyword>
<evidence type="ECO:0000256" key="6">
    <source>
        <dbReference type="ARBA" id="ARBA00023242"/>
    </source>
</evidence>
<proteinExistence type="predicted"/>
<comment type="caution">
    <text evidence="9">The sequence shown here is derived from an EMBL/GenBank/DDBJ whole genome shotgun (WGS) entry which is preliminary data.</text>
</comment>
<keyword evidence="3" id="KW-0175">Coiled coil</keyword>
<evidence type="ECO:0000256" key="2">
    <source>
        <dbReference type="ARBA" id="ARBA00023015"/>
    </source>
</evidence>
<name>A0AAW2ZH83_9EUKA</name>
<dbReference type="PANTHER" id="PTHR46373:SF5">
    <property type="entry name" value="RWP-RK DOMAIN PROTEIN"/>
    <property type="match status" value="1"/>
</dbReference>
<evidence type="ECO:0000256" key="5">
    <source>
        <dbReference type="ARBA" id="ARBA00023163"/>
    </source>
</evidence>
<evidence type="ECO:0000259" key="8">
    <source>
        <dbReference type="PROSITE" id="PS51519"/>
    </source>
</evidence>
<feature type="compositionally biased region" description="Basic and acidic residues" evidence="7">
    <location>
        <begin position="97"/>
        <end position="111"/>
    </location>
</feature>
<feature type="domain" description="RWP-RK" evidence="8">
    <location>
        <begin position="1"/>
        <end position="78"/>
    </location>
</feature>
<comment type="function">
    <text evidence="1">Putative transcription factor.</text>
</comment>
<feature type="compositionally biased region" description="Low complexity" evidence="7">
    <location>
        <begin position="115"/>
        <end position="129"/>
    </location>
</feature>
<dbReference type="PROSITE" id="PS51519">
    <property type="entry name" value="RWP_RK"/>
    <property type="match status" value="1"/>
</dbReference>
<accession>A0AAW2ZH83</accession>
<gene>
    <name evidence="9" type="ORF">AKO1_008820</name>
</gene>
<evidence type="ECO:0000256" key="3">
    <source>
        <dbReference type="ARBA" id="ARBA00023054"/>
    </source>
</evidence>
<dbReference type="InterPro" id="IPR003035">
    <property type="entry name" value="RWP-RK_dom"/>
</dbReference>
<keyword evidence="2" id="KW-0805">Transcription regulation</keyword>
<dbReference type="Pfam" id="PF02042">
    <property type="entry name" value="RWP-RK"/>
    <property type="match status" value="1"/>
</dbReference>
<dbReference type="EMBL" id="JAOPGA020001460">
    <property type="protein sequence ID" value="KAL0488674.1"/>
    <property type="molecule type" value="Genomic_DNA"/>
</dbReference>
<organism evidence="9 10">
    <name type="scientific">Acrasis kona</name>
    <dbReference type="NCBI Taxonomy" id="1008807"/>
    <lineage>
        <taxon>Eukaryota</taxon>
        <taxon>Discoba</taxon>
        <taxon>Heterolobosea</taxon>
        <taxon>Tetramitia</taxon>
        <taxon>Eutetramitia</taxon>
        <taxon>Acrasidae</taxon>
        <taxon>Acrasis</taxon>
    </lineage>
</organism>
<dbReference type="AlphaFoldDB" id="A0AAW2ZH83"/>
<keyword evidence="5" id="KW-0804">Transcription</keyword>
<evidence type="ECO:0000256" key="7">
    <source>
        <dbReference type="SAM" id="MobiDB-lite"/>
    </source>
</evidence>
<sequence length="158" mass="18106">MKQRNYYLPQLVEIKPFFHLPLEVAANNLNISKTKLKKLCREYGLQSWPYRRYKTQNDIQVALTSINTSTLVDNMSSATFTVISENDVVTRNISSRKIQEKSAHEMQRSDTYRYSPYGSPSPSPSSQTLLPSLAEFFGENFLRSTDPRLCSGPTLFVQ</sequence>
<reference evidence="9 10" key="1">
    <citation type="submission" date="2024-03" db="EMBL/GenBank/DDBJ databases">
        <title>The Acrasis kona genome and developmental transcriptomes reveal deep origins of eukaryotic multicellular pathways.</title>
        <authorList>
            <person name="Sheikh S."/>
            <person name="Fu C.-J."/>
            <person name="Brown M.W."/>
            <person name="Baldauf S.L."/>
        </authorList>
    </citation>
    <scope>NUCLEOTIDE SEQUENCE [LARGE SCALE GENOMIC DNA]</scope>
    <source>
        <strain evidence="9 10">ATCC MYA-3509</strain>
    </source>
</reference>
<keyword evidence="4" id="KW-0238">DNA-binding</keyword>
<evidence type="ECO:0000313" key="9">
    <source>
        <dbReference type="EMBL" id="KAL0488674.1"/>
    </source>
</evidence>
<keyword evidence="6" id="KW-0539">Nucleus</keyword>
<dbReference type="InterPro" id="IPR044607">
    <property type="entry name" value="RKD-like"/>
</dbReference>
<evidence type="ECO:0000256" key="4">
    <source>
        <dbReference type="ARBA" id="ARBA00023125"/>
    </source>
</evidence>
<dbReference type="GO" id="GO:0003677">
    <property type="term" value="F:DNA binding"/>
    <property type="evidence" value="ECO:0007669"/>
    <property type="project" value="UniProtKB-KW"/>
</dbReference>
<dbReference type="Proteomes" id="UP001431209">
    <property type="component" value="Unassembled WGS sequence"/>
</dbReference>
<evidence type="ECO:0000256" key="1">
    <source>
        <dbReference type="ARBA" id="ARBA00004049"/>
    </source>
</evidence>
<protein>
    <recommendedName>
        <fullName evidence="8">RWP-RK domain-containing protein</fullName>
    </recommendedName>
</protein>
<dbReference type="GO" id="GO:0003700">
    <property type="term" value="F:DNA-binding transcription factor activity"/>
    <property type="evidence" value="ECO:0007669"/>
    <property type="project" value="InterPro"/>
</dbReference>
<feature type="region of interest" description="Disordered" evidence="7">
    <location>
        <begin position="96"/>
        <end position="129"/>
    </location>
</feature>
<dbReference type="PANTHER" id="PTHR46373">
    <property type="entry name" value="PROTEIN RKD4"/>
    <property type="match status" value="1"/>
</dbReference>